<accession>A0A438CP62</accession>
<evidence type="ECO:0000313" key="2">
    <source>
        <dbReference type="Proteomes" id="UP000288805"/>
    </source>
</evidence>
<reference evidence="1 2" key="1">
    <citation type="journal article" date="2018" name="PLoS Genet.">
        <title>Population sequencing reveals clonal diversity and ancestral inbreeding in the grapevine cultivar Chardonnay.</title>
        <authorList>
            <person name="Roach M.J."/>
            <person name="Johnson D.L."/>
            <person name="Bohlmann J."/>
            <person name="van Vuuren H.J."/>
            <person name="Jones S.J."/>
            <person name="Pretorius I.S."/>
            <person name="Schmidt S.A."/>
            <person name="Borneman A.R."/>
        </authorList>
    </citation>
    <scope>NUCLEOTIDE SEQUENCE [LARGE SCALE GENOMIC DNA]</scope>
    <source>
        <strain evidence="2">cv. Chardonnay</strain>
        <tissue evidence="1">Leaf</tissue>
    </source>
</reference>
<dbReference type="AlphaFoldDB" id="A0A438CP62"/>
<protein>
    <submittedName>
        <fullName evidence="1">Uncharacterized protein</fullName>
    </submittedName>
</protein>
<gene>
    <name evidence="1" type="ORF">CK203_116557</name>
</gene>
<dbReference type="EMBL" id="QGNW01002154">
    <property type="protein sequence ID" value="RVW25001.1"/>
    <property type="molecule type" value="Genomic_DNA"/>
</dbReference>
<name>A0A438CP62_VITVI</name>
<organism evidence="1 2">
    <name type="scientific">Vitis vinifera</name>
    <name type="common">Grape</name>
    <dbReference type="NCBI Taxonomy" id="29760"/>
    <lineage>
        <taxon>Eukaryota</taxon>
        <taxon>Viridiplantae</taxon>
        <taxon>Streptophyta</taxon>
        <taxon>Embryophyta</taxon>
        <taxon>Tracheophyta</taxon>
        <taxon>Spermatophyta</taxon>
        <taxon>Magnoliopsida</taxon>
        <taxon>eudicotyledons</taxon>
        <taxon>Gunneridae</taxon>
        <taxon>Pentapetalae</taxon>
        <taxon>rosids</taxon>
        <taxon>Vitales</taxon>
        <taxon>Vitaceae</taxon>
        <taxon>Viteae</taxon>
        <taxon>Vitis</taxon>
    </lineage>
</organism>
<evidence type="ECO:0000313" key="1">
    <source>
        <dbReference type="EMBL" id="RVW25001.1"/>
    </source>
</evidence>
<comment type="caution">
    <text evidence="1">The sequence shown here is derived from an EMBL/GenBank/DDBJ whole genome shotgun (WGS) entry which is preliminary data.</text>
</comment>
<sequence>MALTETDSRLALSVHPVRGLSDAISRSHSVPEPHSSYAFHQYRPRTPRPAYDQTHMPQTLVLPSYATQGIERPAVSYTPTGQPCYAAQHADLRRLIPDLEPSRLLLLALRTQRQFSQIGMPLSQALRKLTEAGY</sequence>
<dbReference type="Proteomes" id="UP000288805">
    <property type="component" value="Unassembled WGS sequence"/>
</dbReference>
<proteinExistence type="predicted"/>